<dbReference type="InterPro" id="IPR005467">
    <property type="entry name" value="His_kinase_dom"/>
</dbReference>
<comment type="catalytic activity">
    <reaction evidence="1">
        <text>ATP + protein L-histidine = ADP + protein N-phospho-L-histidine.</text>
        <dbReference type="EC" id="2.7.13.3"/>
    </reaction>
</comment>
<dbReference type="CDD" id="cd00075">
    <property type="entry name" value="HATPase"/>
    <property type="match status" value="1"/>
</dbReference>
<dbReference type="PANTHER" id="PTHR43547:SF2">
    <property type="entry name" value="HYBRID SIGNAL TRANSDUCTION HISTIDINE KINASE C"/>
    <property type="match status" value="1"/>
</dbReference>
<dbReference type="CDD" id="cd00082">
    <property type="entry name" value="HisKA"/>
    <property type="match status" value="1"/>
</dbReference>
<keyword evidence="13" id="KW-1185">Reference proteome</keyword>
<dbReference type="Gene3D" id="2.130.10.10">
    <property type="entry name" value="YVTN repeat-like/Quinoprotein amine dehydrogenase"/>
    <property type="match status" value="3"/>
</dbReference>
<dbReference type="Gene3D" id="3.40.50.2300">
    <property type="match status" value="1"/>
</dbReference>
<dbReference type="InterPro" id="IPR036097">
    <property type="entry name" value="HisK_dim/P_sf"/>
</dbReference>
<dbReference type="SMART" id="SM00448">
    <property type="entry name" value="REC"/>
    <property type="match status" value="1"/>
</dbReference>
<dbReference type="InterPro" id="IPR001789">
    <property type="entry name" value="Sig_transdc_resp-reg_receiver"/>
</dbReference>
<dbReference type="InterPro" id="IPR011006">
    <property type="entry name" value="CheY-like_superfamily"/>
</dbReference>
<dbReference type="SMART" id="SM00342">
    <property type="entry name" value="HTH_ARAC"/>
    <property type="match status" value="1"/>
</dbReference>
<dbReference type="InterPro" id="IPR015943">
    <property type="entry name" value="WD40/YVTN_repeat-like_dom_sf"/>
</dbReference>
<dbReference type="Pfam" id="PF07494">
    <property type="entry name" value="Reg_prop"/>
    <property type="match status" value="2"/>
</dbReference>
<feature type="domain" description="Histidine kinase" evidence="10">
    <location>
        <begin position="810"/>
        <end position="1025"/>
    </location>
</feature>
<dbReference type="Gene3D" id="2.60.40.10">
    <property type="entry name" value="Immunoglobulins"/>
    <property type="match status" value="1"/>
</dbReference>
<evidence type="ECO:0000256" key="6">
    <source>
        <dbReference type="ARBA" id="ARBA00023163"/>
    </source>
</evidence>
<dbReference type="EC" id="2.7.13.3" evidence="2"/>
<evidence type="ECO:0000256" key="2">
    <source>
        <dbReference type="ARBA" id="ARBA00012438"/>
    </source>
</evidence>
<dbReference type="Pfam" id="PF07495">
    <property type="entry name" value="Y_Y_Y"/>
    <property type="match status" value="1"/>
</dbReference>
<evidence type="ECO:0000259" key="10">
    <source>
        <dbReference type="PROSITE" id="PS50109"/>
    </source>
</evidence>
<dbReference type="InterPro" id="IPR009057">
    <property type="entry name" value="Homeodomain-like_sf"/>
</dbReference>
<dbReference type="InterPro" id="IPR003594">
    <property type="entry name" value="HATPase_dom"/>
</dbReference>
<dbReference type="PROSITE" id="PS50110">
    <property type="entry name" value="RESPONSE_REGULATORY"/>
    <property type="match status" value="1"/>
</dbReference>
<evidence type="ECO:0000313" key="12">
    <source>
        <dbReference type="EMBL" id="MBD1420844.1"/>
    </source>
</evidence>
<dbReference type="Proteomes" id="UP000651112">
    <property type="component" value="Unassembled WGS sequence"/>
</dbReference>
<dbReference type="Pfam" id="PF02518">
    <property type="entry name" value="HATPase_c"/>
    <property type="match status" value="1"/>
</dbReference>
<evidence type="ECO:0000256" key="5">
    <source>
        <dbReference type="ARBA" id="ARBA00023125"/>
    </source>
</evidence>
<dbReference type="Gene3D" id="3.30.565.10">
    <property type="entry name" value="Histidine kinase-like ATPase, C-terminal domain"/>
    <property type="match status" value="1"/>
</dbReference>
<evidence type="ECO:0000256" key="4">
    <source>
        <dbReference type="ARBA" id="ARBA00023015"/>
    </source>
</evidence>
<dbReference type="EMBL" id="JACNYL010000001">
    <property type="protein sequence ID" value="MBD1420844.1"/>
    <property type="molecule type" value="Genomic_DNA"/>
</dbReference>
<dbReference type="Pfam" id="PF00072">
    <property type="entry name" value="Response_reg"/>
    <property type="match status" value="1"/>
</dbReference>
<evidence type="ECO:0000313" key="13">
    <source>
        <dbReference type="Proteomes" id="UP000651112"/>
    </source>
</evidence>
<dbReference type="InterPro" id="IPR013783">
    <property type="entry name" value="Ig-like_fold"/>
</dbReference>
<dbReference type="SUPFAM" id="SSF46689">
    <property type="entry name" value="Homeodomain-like"/>
    <property type="match status" value="1"/>
</dbReference>
<keyword evidence="3 7" id="KW-0597">Phosphoprotein</keyword>
<dbReference type="PROSITE" id="PS50109">
    <property type="entry name" value="HIS_KIN"/>
    <property type="match status" value="1"/>
</dbReference>
<keyword evidence="8" id="KW-1133">Transmembrane helix</keyword>
<dbReference type="RefSeq" id="WP_190312582.1">
    <property type="nucleotide sequence ID" value="NZ_JACNYL010000001.1"/>
</dbReference>
<comment type="caution">
    <text evidence="12">The sequence shown here is derived from an EMBL/GenBank/DDBJ whole genome shotgun (WGS) entry which is preliminary data.</text>
</comment>
<dbReference type="SMART" id="SM00387">
    <property type="entry name" value="HATPase_c"/>
    <property type="match status" value="1"/>
</dbReference>
<keyword evidence="6" id="KW-0804">Transcription</keyword>
<dbReference type="InterPro" id="IPR011123">
    <property type="entry name" value="Y_Y_Y"/>
</dbReference>
<dbReference type="SUPFAM" id="SSF52172">
    <property type="entry name" value="CheY-like"/>
    <property type="match status" value="1"/>
</dbReference>
<dbReference type="InterPro" id="IPR018062">
    <property type="entry name" value="HTH_AraC-typ_CS"/>
</dbReference>
<dbReference type="SMART" id="SM00388">
    <property type="entry name" value="HisKA"/>
    <property type="match status" value="1"/>
</dbReference>
<dbReference type="InterPro" id="IPR003661">
    <property type="entry name" value="HisK_dim/P_dom"/>
</dbReference>
<evidence type="ECO:0000256" key="7">
    <source>
        <dbReference type="PROSITE-ProRule" id="PRU00169"/>
    </source>
</evidence>
<dbReference type="Pfam" id="PF12833">
    <property type="entry name" value="HTH_18"/>
    <property type="match status" value="1"/>
</dbReference>
<dbReference type="PROSITE" id="PS01124">
    <property type="entry name" value="HTH_ARAC_FAMILY_2"/>
    <property type="match status" value="1"/>
</dbReference>
<dbReference type="InterPro" id="IPR011047">
    <property type="entry name" value="Quinoprotein_ADH-like_sf"/>
</dbReference>
<protein>
    <recommendedName>
        <fullName evidence="2">histidine kinase</fullName>
        <ecNumber evidence="2">2.7.13.3</ecNumber>
    </recommendedName>
</protein>
<dbReference type="PANTHER" id="PTHR43547">
    <property type="entry name" value="TWO-COMPONENT HISTIDINE KINASE"/>
    <property type="match status" value="1"/>
</dbReference>
<evidence type="ECO:0000256" key="1">
    <source>
        <dbReference type="ARBA" id="ARBA00000085"/>
    </source>
</evidence>
<dbReference type="InterPro" id="IPR018060">
    <property type="entry name" value="HTH_AraC"/>
</dbReference>
<evidence type="ECO:0000256" key="3">
    <source>
        <dbReference type="ARBA" id="ARBA00022553"/>
    </source>
</evidence>
<evidence type="ECO:0000259" key="11">
    <source>
        <dbReference type="PROSITE" id="PS50110"/>
    </source>
</evidence>
<reference evidence="12 13" key="1">
    <citation type="submission" date="2020-08" db="EMBL/GenBank/DDBJ databases">
        <title>Sphingobacterium sp. DN00404 isolated from aquaculture water.</title>
        <authorList>
            <person name="Zhang M."/>
        </authorList>
    </citation>
    <scope>NUCLEOTIDE SEQUENCE [LARGE SCALE GENOMIC DNA]</scope>
    <source>
        <strain evidence="12 13">KCTC 42746</strain>
    </source>
</reference>
<dbReference type="Pfam" id="PF00512">
    <property type="entry name" value="HisKA"/>
    <property type="match status" value="1"/>
</dbReference>
<keyword evidence="8" id="KW-0472">Membrane</keyword>
<keyword evidence="4" id="KW-0805">Transcription regulation</keyword>
<feature type="transmembrane region" description="Helical" evidence="8">
    <location>
        <begin position="756"/>
        <end position="774"/>
    </location>
</feature>
<keyword evidence="5" id="KW-0238">DNA-binding</keyword>
<dbReference type="SUPFAM" id="SSF55874">
    <property type="entry name" value="ATPase domain of HSP90 chaperone/DNA topoisomerase II/histidine kinase"/>
    <property type="match status" value="1"/>
</dbReference>
<dbReference type="Gene3D" id="1.10.10.60">
    <property type="entry name" value="Homeodomain-like"/>
    <property type="match status" value="1"/>
</dbReference>
<dbReference type="CDD" id="cd17574">
    <property type="entry name" value="REC_OmpR"/>
    <property type="match status" value="1"/>
</dbReference>
<dbReference type="InterPro" id="IPR011110">
    <property type="entry name" value="Reg_prop"/>
</dbReference>
<sequence>MWRIYLSISILFISIKLSAQQTLRTINDKDLSSQQVFKIAQDKKGFVWFSDRYGVNRYDGYQVKHYEIPLVSNNVPARYIKVVTNQRKEVYAYNSNGDVLAYNTNSDRFRLVKNLGLYVRTAMVDNNGKVWFGSHDVIGELRPDTTIVLHKSPLLHECLVKEIIDYSPQEKIIIADYAILWFDTTNGRMFPFLSDKQYNDLKNIQIETAYLTEDKKTLWLGTVGKGVLVYDVNSKVLKNHVSLNASTMVSAIQTMGSSTMIVGTDGSGIFLIDSHSFKLKHQLTSYGKGEEHLRGDAVYDIFKDKEQRMWVATNNGITRMEGSLDGISVSSKENDKTGILRNDFVTKMMEDTERNFWIGTNAGLSYRNERTKAIKHLLPSIYILSLYEDSRGMIWAGTFGAGVYQFNKQGNLIKRYSRSSNTQTSLSTDFVYGIEEDTMGNMWFAGKKGEASRLDRKTDLFTPIPLNQTNSLIKTRSGNLLAATEFGLFEVNVLSLQVAEHELNKKLRSKYICDIYQESDKALWLATYGGGLVRYDLNTKETISVLTDESTRQEIIFSIVADKKGDYLWLAGIDRISSVNMKTLAVKNYPKKLLALDLNFLQASQVLNHAGLLFFGGTKGFVQIDPEKMITPRPSDKIVFLNFNLFNKVVESGMPGSPLEVPLDELKDISLEHSQHSFGLSFTTINFSQSVERRFMWKLEGFDEDWIAPGTENMVNYTNLNPGNYKFHLRALGNDNEILDERTIPIRIHPAIYKTTFAYVFYILLIAGAVYWLLRQIRIRAYLKSSLAFEKKEKERTEELAKSKLDFFTAVSHEIRTPISLIIGQVEQLMKSGNIHTQTQNRVQKIYRNALNLGSLINELLDFRKQDEGQLSLSLETVNMTELIQEVYLAFENKAQHKKIDFRVSLPEDKPVFLVLDRLQMNKVLNNLLSNAFKATQSGGRIKITLEELTDDVILTIRDTGRGIPTDKLAHLFQPFYQIEPNAVGSTGIGLAITKNIVELHGGRIEVVSEEGIGTTFQVNLKKTNVISEESAISQIYEQEVYSGADLQWIDEHEGITDPEQKPGRPTILLVEDNEELLAFVREILMPLFNVIVATDGLQGFEKATVAQPDIIISDVMMPNLSGTELCAKLKNNFDTSHIPIILLTARAAVEHQLEGLRVGADDYVVKPFHSELLIQRCNNLINSRNLLKKRFFKEPDSDSKELVGTSEVDRAFLEKATAIVESRLESELDIGILAQELGLSRSSLFSKLKGITGLTPNVFISTIRLKKAAFLLLHSPELNIGEVAYTMGFSSPRYFNKCFREQFGCSPQEYRKKHAHTNHR</sequence>
<dbReference type="PROSITE" id="PS00041">
    <property type="entry name" value="HTH_ARAC_FAMILY_1"/>
    <property type="match status" value="1"/>
</dbReference>
<dbReference type="Gene3D" id="1.10.287.130">
    <property type="match status" value="1"/>
</dbReference>
<dbReference type="SUPFAM" id="SSF47384">
    <property type="entry name" value="Homodimeric domain of signal transducing histidine kinase"/>
    <property type="match status" value="1"/>
</dbReference>
<organism evidence="12 13">
    <name type="scientific">Sphingobacterium chuzhouense</name>
    <dbReference type="NCBI Taxonomy" id="1742264"/>
    <lineage>
        <taxon>Bacteria</taxon>
        <taxon>Pseudomonadati</taxon>
        <taxon>Bacteroidota</taxon>
        <taxon>Sphingobacteriia</taxon>
        <taxon>Sphingobacteriales</taxon>
        <taxon>Sphingobacteriaceae</taxon>
        <taxon>Sphingobacterium</taxon>
    </lineage>
</organism>
<dbReference type="SUPFAM" id="SSF50998">
    <property type="entry name" value="Quinoprotein alcohol dehydrogenase-like"/>
    <property type="match status" value="2"/>
</dbReference>
<gene>
    <name evidence="12" type="ORF">H8B21_04575</name>
</gene>
<proteinExistence type="predicted"/>
<dbReference type="InterPro" id="IPR004358">
    <property type="entry name" value="Sig_transdc_His_kin-like_C"/>
</dbReference>
<evidence type="ECO:0000259" key="9">
    <source>
        <dbReference type="PROSITE" id="PS01124"/>
    </source>
</evidence>
<feature type="modified residue" description="4-aspartylphosphate" evidence="7">
    <location>
        <position position="1115"/>
    </location>
</feature>
<dbReference type="InterPro" id="IPR036890">
    <property type="entry name" value="HATPase_C_sf"/>
</dbReference>
<name>A0ABR7XQN7_9SPHI</name>
<dbReference type="PRINTS" id="PR00344">
    <property type="entry name" value="BCTRLSENSOR"/>
</dbReference>
<feature type="domain" description="HTH araC/xylS-type" evidence="9">
    <location>
        <begin position="1215"/>
        <end position="1314"/>
    </location>
</feature>
<keyword evidence="8" id="KW-0812">Transmembrane</keyword>
<feature type="domain" description="Response regulatory" evidence="11">
    <location>
        <begin position="1067"/>
        <end position="1182"/>
    </location>
</feature>
<evidence type="ECO:0000256" key="8">
    <source>
        <dbReference type="SAM" id="Phobius"/>
    </source>
</evidence>
<accession>A0ABR7XQN7</accession>